<accession>A0A6N7VP35</accession>
<dbReference type="InterPro" id="IPR004305">
    <property type="entry name" value="Thiaminase-2/PQQC"/>
</dbReference>
<gene>
    <name evidence="3" type="ORF">FYJ24_01670</name>
</gene>
<organism evidence="3 4">
    <name type="scientific">Scrofimicrobium canadense</name>
    <dbReference type="NCBI Taxonomy" id="2652290"/>
    <lineage>
        <taxon>Bacteria</taxon>
        <taxon>Bacillati</taxon>
        <taxon>Actinomycetota</taxon>
        <taxon>Actinomycetes</taxon>
        <taxon>Actinomycetales</taxon>
        <taxon>Actinomycetaceae</taxon>
        <taxon>Scrofimicrobium</taxon>
    </lineage>
</organism>
<dbReference type="PANTHER" id="PTHR43198:SF2">
    <property type="entry name" value="SI:CH1073-67J19.1-RELATED"/>
    <property type="match status" value="1"/>
</dbReference>
<dbReference type="PANTHER" id="PTHR43198">
    <property type="entry name" value="BIFUNCTIONAL TH2 PROTEIN"/>
    <property type="match status" value="1"/>
</dbReference>
<dbReference type="InterPro" id="IPR050967">
    <property type="entry name" value="Thiamine_Salvage_TenA"/>
</dbReference>
<reference evidence="3 4" key="1">
    <citation type="submission" date="2019-08" db="EMBL/GenBank/DDBJ databases">
        <title>In-depth cultivation of the pig gut microbiome towards novel bacterial diversity and tailored functional studies.</title>
        <authorList>
            <person name="Wylensek D."/>
            <person name="Hitch T.C.A."/>
            <person name="Clavel T."/>
        </authorList>
    </citation>
    <scope>NUCLEOTIDE SEQUENCE [LARGE SCALE GENOMIC DNA]</scope>
    <source>
        <strain evidence="3 4">WB03_NA08</strain>
    </source>
</reference>
<proteinExistence type="predicted"/>
<keyword evidence="4" id="KW-1185">Reference proteome</keyword>
<dbReference type="SUPFAM" id="SSF48613">
    <property type="entry name" value="Heme oxygenase-like"/>
    <property type="match status" value="1"/>
</dbReference>
<dbReference type="GO" id="GO:0005829">
    <property type="term" value="C:cytosol"/>
    <property type="evidence" value="ECO:0007669"/>
    <property type="project" value="TreeGrafter"/>
</dbReference>
<dbReference type="AlphaFoldDB" id="A0A6N7VP35"/>
<dbReference type="EMBL" id="VULO01000002">
    <property type="protein sequence ID" value="MSS83489.1"/>
    <property type="molecule type" value="Genomic_DNA"/>
</dbReference>
<evidence type="ECO:0000313" key="3">
    <source>
        <dbReference type="EMBL" id="MSS83489.1"/>
    </source>
</evidence>
<sequence length="235" mass="26469">MSYLMATFTDELWDASESLRHQIYNLEFLTLLGNGTLPLEDFYFYMYQDSIYLANYSKALALVATHADNSDAGAFWARAASDAAAEEILLHQSVLESDIERIPQRDREPSPTCLAYFSYLVATAATTSYPIGAAAVLPCFWIYADVSSRIADSAKKVLSANPSHPYSQWVAEYDGIAFQESAEKAKEFVNAAAREADQKTKKEMTTAFLRATRYELLFWQTAFDRHPWPSGTEIF</sequence>
<dbReference type="Gene3D" id="1.20.910.10">
    <property type="entry name" value="Heme oxygenase-like"/>
    <property type="match status" value="1"/>
</dbReference>
<comment type="caution">
    <text evidence="3">The sequence shown here is derived from an EMBL/GenBank/DDBJ whole genome shotgun (WGS) entry which is preliminary data.</text>
</comment>
<comment type="pathway">
    <text evidence="1">Cofactor biosynthesis; thiamine diphosphate biosynthesis.</text>
</comment>
<feature type="domain" description="Thiaminase-2/PQQC" evidence="2">
    <location>
        <begin position="15"/>
        <end position="223"/>
    </location>
</feature>
<dbReference type="CDD" id="cd19365">
    <property type="entry name" value="TenA_C-like"/>
    <property type="match status" value="1"/>
</dbReference>
<name>A0A6N7VP35_9ACTO</name>
<evidence type="ECO:0000259" key="2">
    <source>
        <dbReference type="Pfam" id="PF03070"/>
    </source>
</evidence>
<evidence type="ECO:0000256" key="1">
    <source>
        <dbReference type="ARBA" id="ARBA00004948"/>
    </source>
</evidence>
<protein>
    <submittedName>
        <fullName evidence="3">TenA family transcriptional regulator</fullName>
    </submittedName>
</protein>
<dbReference type="Pfam" id="PF03070">
    <property type="entry name" value="TENA_THI-4"/>
    <property type="match status" value="1"/>
</dbReference>
<evidence type="ECO:0000313" key="4">
    <source>
        <dbReference type="Proteomes" id="UP000470875"/>
    </source>
</evidence>
<dbReference type="Proteomes" id="UP000470875">
    <property type="component" value="Unassembled WGS sequence"/>
</dbReference>
<dbReference type="InterPro" id="IPR016084">
    <property type="entry name" value="Haem_Oase-like_multi-hlx"/>
</dbReference>